<sequence length="314" mass="34798">MNRTPKIGVLLATHNGVMFVEEQLRSVLDQIDVDVHVVISDDNSTDGTYELVQRLAAADSRITVLPQGTFGSAAANFYRLVRDANVQGFDAIGFCDQDDAWEPWKLERHYALLTSPGGVDGLGDYSAVSSNVAAFDEDGNSQLIVKNQLQRTADYVFESGGPGSTFLFRPETFEFVRAQLLDPASPASRMPSHDWCMYALVRASGRRWFIDGEPSVQYRQHGDNVLGANEGLEQHLARLKAIANGQHRRDVQSVLDAVVPVASTATAPQLAWLQDATRRRGPLTRIRLARQANQLRRRRRDQLALAATVLLGIW</sequence>
<dbReference type="PANTHER" id="PTHR43685">
    <property type="entry name" value="GLYCOSYLTRANSFERASE"/>
    <property type="match status" value="1"/>
</dbReference>
<reference evidence="3" key="1">
    <citation type="journal article" date="2019" name="Int. J. Syst. Evol. Microbiol.">
        <title>The Global Catalogue of Microorganisms (GCM) 10K type strain sequencing project: providing services to taxonomists for standard genome sequencing and annotation.</title>
        <authorList>
            <consortium name="The Broad Institute Genomics Platform"/>
            <consortium name="The Broad Institute Genome Sequencing Center for Infectious Disease"/>
            <person name="Wu L."/>
            <person name="Ma J."/>
        </authorList>
    </citation>
    <scope>NUCLEOTIDE SEQUENCE [LARGE SCALE GENOMIC DNA]</scope>
    <source>
        <strain evidence="3">TISTR 1511</strain>
    </source>
</reference>
<gene>
    <name evidence="2" type="ORF">ACFSUQ_04490</name>
</gene>
<keyword evidence="2" id="KW-0808">Transferase</keyword>
<dbReference type="InterPro" id="IPR050834">
    <property type="entry name" value="Glycosyltransf_2"/>
</dbReference>
<dbReference type="SUPFAM" id="SSF53448">
    <property type="entry name" value="Nucleotide-diphospho-sugar transferases"/>
    <property type="match status" value="1"/>
</dbReference>
<feature type="domain" description="Glycosyltransferase 2-like" evidence="1">
    <location>
        <begin position="9"/>
        <end position="122"/>
    </location>
</feature>
<dbReference type="RefSeq" id="WP_066058879.1">
    <property type="nucleotide sequence ID" value="NZ_JBHUNF010000002.1"/>
</dbReference>
<dbReference type="Proteomes" id="UP001597453">
    <property type="component" value="Unassembled WGS sequence"/>
</dbReference>
<keyword evidence="3" id="KW-1185">Reference proteome</keyword>
<dbReference type="EC" id="2.4.-.-" evidence="2"/>
<keyword evidence="2" id="KW-0328">Glycosyltransferase</keyword>
<comment type="caution">
    <text evidence="2">The sequence shown here is derived from an EMBL/GenBank/DDBJ whole genome shotgun (WGS) entry which is preliminary data.</text>
</comment>
<protein>
    <submittedName>
        <fullName evidence="2">Glycosyltransferase</fullName>
        <ecNumber evidence="2">2.4.-.-</ecNumber>
    </submittedName>
</protein>
<evidence type="ECO:0000259" key="1">
    <source>
        <dbReference type="Pfam" id="PF00535"/>
    </source>
</evidence>
<dbReference type="PANTHER" id="PTHR43685:SF2">
    <property type="entry name" value="GLYCOSYLTRANSFERASE 2-LIKE DOMAIN-CONTAINING PROTEIN"/>
    <property type="match status" value="1"/>
</dbReference>
<evidence type="ECO:0000313" key="3">
    <source>
        <dbReference type="Proteomes" id="UP001597453"/>
    </source>
</evidence>
<proteinExistence type="predicted"/>
<dbReference type="InterPro" id="IPR029044">
    <property type="entry name" value="Nucleotide-diphossugar_trans"/>
</dbReference>
<dbReference type="EMBL" id="JBHUNF010000002">
    <property type="protein sequence ID" value="MFD2674557.1"/>
    <property type="molecule type" value="Genomic_DNA"/>
</dbReference>
<evidence type="ECO:0000313" key="2">
    <source>
        <dbReference type="EMBL" id="MFD2674557.1"/>
    </source>
</evidence>
<accession>A0ABW5RI23</accession>
<dbReference type="GO" id="GO:0016757">
    <property type="term" value="F:glycosyltransferase activity"/>
    <property type="evidence" value="ECO:0007669"/>
    <property type="project" value="UniProtKB-KW"/>
</dbReference>
<dbReference type="InterPro" id="IPR001173">
    <property type="entry name" value="Glyco_trans_2-like"/>
</dbReference>
<dbReference type="Gene3D" id="3.90.550.10">
    <property type="entry name" value="Spore Coat Polysaccharide Biosynthesis Protein SpsA, Chain A"/>
    <property type="match status" value="1"/>
</dbReference>
<name>A0ABW5RI23_9MICO</name>
<dbReference type="Pfam" id="PF00535">
    <property type="entry name" value="Glycos_transf_2"/>
    <property type="match status" value="1"/>
</dbReference>
<organism evidence="2 3">
    <name type="scientific">Gulosibacter bifidus</name>
    <dbReference type="NCBI Taxonomy" id="272239"/>
    <lineage>
        <taxon>Bacteria</taxon>
        <taxon>Bacillati</taxon>
        <taxon>Actinomycetota</taxon>
        <taxon>Actinomycetes</taxon>
        <taxon>Micrococcales</taxon>
        <taxon>Microbacteriaceae</taxon>
        <taxon>Gulosibacter</taxon>
    </lineage>
</organism>